<feature type="transmembrane region" description="Helical" evidence="1">
    <location>
        <begin position="63"/>
        <end position="84"/>
    </location>
</feature>
<dbReference type="EMBL" id="CP001931">
    <property type="protein sequence ID" value="ADC89414.1"/>
    <property type="molecule type" value="Genomic_DNA"/>
</dbReference>
<dbReference type="GO" id="GO:0005886">
    <property type="term" value="C:plasma membrane"/>
    <property type="evidence" value="ECO:0007669"/>
    <property type="project" value="TreeGrafter"/>
</dbReference>
<dbReference type="PANTHER" id="PTHR38598">
    <property type="entry name" value="INNER MEMBRANE PROTEIN YJCH"/>
    <property type="match status" value="1"/>
</dbReference>
<dbReference type="eggNOG" id="COG3162">
    <property type="taxonomic scope" value="Bacteria"/>
</dbReference>
<proteinExistence type="predicted"/>
<organism evidence="2 3">
    <name type="scientific">Thermocrinis albus (strain DSM 14484 / JCM 11386 / HI 11/12)</name>
    <dbReference type="NCBI Taxonomy" id="638303"/>
    <lineage>
        <taxon>Bacteria</taxon>
        <taxon>Pseudomonadati</taxon>
        <taxon>Aquificota</taxon>
        <taxon>Aquificia</taxon>
        <taxon>Aquificales</taxon>
        <taxon>Aquificaceae</taxon>
        <taxon>Thermocrinis</taxon>
    </lineage>
</organism>
<gene>
    <name evidence="2" type="ordered locus">Thal_0781</name>
</gene>
<evidence type="ECO:0000313" key="2">
    <source>
        <dbReference type="EMBL" id="ADC89414.1"/>
    </source>
</evidence>
<evidence type="ECO:0000256" key="1">
    <source>
        <dbReference type="SAM" id="Phobius"/>
    </source>
</evidence>
<dbReference type="AlphaFoldDB" id="D3SQH7"/>
<dbReference type="Proteomes" id="UP000002043">
    <property type="component" value="Chromosome"/>
</dbReference>
<accession>D3SQH7</accession>
<evidence type="ECO:0008006" key="4">
    <source>
        <dbReference type="Google" id="ProtNLM"/>
    </source>
</evidence>
<dbReference type="RefSeq" id="WP_012991820.1">
    <property type="nucleotide sequence ID" value="NC_013894.1"/>
</dbReference>
<evidence type="ECO:0000313" key="3">
    <source>
        <dbReference type="Proteomes" id="UP000002043"/>
    </source>
</evidence>
<feature type="transmembrane region" description="Helical" evidence="1">
    <location>
        <begin position="20"/>
        <end position="43"/>
    </location>
</feature>
<dbReference type="KEGG" id="tal:Thal_0781"/>
<dbReference type="InterPro" id="IPR007436">
    <property type="entry name" value="DUF485"/>
</dbReference>
<dbReference type="OrthoDB" id="9799991at2"/>
<dbReference type="InterPro" id="IPR052959">
    <property type="entry name" value="Inner_membrane_assoc"/>
</dbReference>
<keyword evidence="3" id="KW-1185">Reference proteome</keyword>
<keyword evidence="1" id="KW-1133">Transmembrane helix</keyword>
<sequence>MKHADAVLRDQEFLSLRRKVSITVALFTIIMLVVYYSFILLIAYGKAFLSQPIREGASTTVGIVLGIGVIVFSWLLTGAYVFWANREYDTAVKKLRNKVGG</sequence>
<protein>
    <recommendedName>
        <fullName evidence="4">DUF485 domain-containing protein</fullName>
    </recommendedName>
</protein>
<keyword evidence="1" id="KW-0812">Transmembrane</keyword>
<dbReference type="HOGENOM" id="CLU_123372_2_3_0"/>
<name>D3SQH7_THEAH</name>
<dbReference type="STRING" id="638303.Thal_0781"/>
<dbReference type="PANTHER" id="PTHR38598:SF1">
    <property type="entry name" value="INNER MEMBRANE PROTEIN YJCH"/>
    <property type="match status" value="1"/>
</dbReference>
<reference evidence="3" key="1">
    <citation type="journal article" date="2010" name="Stand. Genomic Sci.">
        <title>Complete genome sequence of Thermocrinis albus type strain (HI 11/12T).</title>
        <authorList>
            <person name="Wirth R."/>
            <person name="Sikorski J."/>
            <person name="Brambilla E."/>
            <person name="Misra M."/>
            <person name="Lapidus A."/>
            <person name="Copeland A."/>
            <person name="Nolan M."/>
            <person name="Lucas S."/>
            <person name="Chen F."/>
            <person name="Tice H."/>
            <person name="Cheng J.F."/>
            <person name="Han C."/>
            <person name="Detter J.C."/>
            <person name="Tapia R."/>
            <person name="Bruce D."/>
            <person name="Goodwin L."/>
            <person name="Pitluck S."/>
            <person name="Pati A."/>
            <person name="Anderson I."/>
            <person name="Ivanova N."/>
            <person name="Mavromatis K."/>
            <person name="Mikhailova N."/>
            <person name="Chen A."/>
            <person name="Palaniappan K."/>
            <person name="Bilek Y."/>
            <person name="Hader T."/>
            <person name="Land M."/>
            <person name="Hauser L."/>
            <person name="Chang Y.J."/>
            <person name="Jeffries C.D."/>
            <person name="Tindall B.J."/>
            <person name="Rohde M."/>
            <person name="Goker M."/>
            <person name="Bristow J."/>
            <person name="Eisen J.A."/>
            <person name="Markowitz V."/>
            <person name="Hugenholtz P."/>
            <person name="Kyrpides N.C."/>
            <person name="Klenk H.P."/>
        </authorList>
    </citation>
    <scope>NUCLEOTIDE SEQUENCE [LARGE SCALE GENOMIC DNA]</scope>
    <source>
        <strain evidence="3">DSM 14484 / JCM 11386 / HI 11/12</strain>
    </source>
</reference>
<keyword evidence="1" id="KW-0472">Membrane</keyword>
<dbReference type="Pfam" id="PF04341">
    <property type="entry name" value="DUF485"/>
    <property type="match status" value="1"/>
</dbReference>